<evidence type="ECO:0000313" key="1">
    <source>
        <dbReference type="EMBL" id="PRZ48486.1"/>
    </source>
</evidence>
<dbReference type="EMBL" id="CP136704">
    <property type="protein sequence ID" value="WOI33689.1"/>
    <property type="molecule type" value="Genomic_DNA"/>
</dbReference>
<organism evidence="1 3">
    <name type="scientific">Tritonibacter scottomollicae</name>
    <name type="common">Epibacterium scottomollicae</name>
    <dbReference type="NCBI Taxonomy" id="483013"/>
    <lineage>
        <taxon>Bacteria</taxon>
        <taxon>Pseudomonadati</taxon>
        <taxon>Pseudomonadota</taxon>
        <taxon>Alphaproteobacteria</taxon>
        <taxon>Rhodobacterales</taxon>
        <taxon>Paracoccaceae</taxon>
        <taxon>Tritonibacter</taxon>
    </lineage>
</organism>
<protein>
    <recommendedName>
        <fullName evidence="5">Type IV pilus biogenesis</fullName>
    </recommendedName>
</protein>
<reference evidence="1 3" key="1">
    <citation type="submission" date="2018-03" db="EMBL/GenBank/DDBJ databases">
        <title>Genomic Encyclopedia of Archaeal and Bacterial Type Strains, Phase II (KMG-II): from individual species to whole genera.</title>
        <authorList>
            <person name="Goeker M."/>
        </authorList>
    </citation>
    <scope>NUCLEOTIDE SEQUENCE [LARGE SCALE GENOMIC DNA]</scope>
    <source>
        <strain evidence="1 3">DSM 25328</strain>
    </source>
</reference>
<dbReference type="EMBL" id="PVUF01000004">
    <property type="protein sequence ID" value="PRZ48486.1"/>
    <property type="molecule type" value="Genomic_DNA"/>
</dbReference>
<dbReference type="Proteomes" id="UP000237718">
    <property type="component" value="Unassembled WGS sequence"/>
</dbReference>
<evidence type="ECO:0000313" key="4">
    <source>
        <dbReference type="Proteomes" id="UP001302666"/>
    </source>
</evidence>
<dbReference type="RefSeq" id="WP_106163413.1">
    <property type="nucleotide sequence ID" value="NZ_CP136704.1"/>
</dbReference>
<evidence type="ECO:0008006" key="5">
    <source>
        <dbReference type="Google" id="ProtNLM"/>
    </source>
</evidence>
<sequence length="85" mass="9032">MANSQTATAEALATEKNALPDRNLSLIGLFGTPNDMQGMVRLASGRIKTVKTGERLPIGRIVGIDVEGLLIERGGEVGRLPIFTN</sequence>
<keyword evidence="4" id="KW-1185">Reference proteome</keyword>
<accession>A0A2T1AIR4</accession>
<reference evidence="2 4" key="2">
    <citation type="submission" date="2023-10" db="EMBL/GenBank/DDBJ databases">
        <title>Eight complete genome sequences of bacteria isolated from laboratory stock of Giant Kelp gametophytes.</title>
        <authorList>
            <person name="Tolentino B."/>
            <person name="Nuzhdin S."/>
        </authorList>
    </citation>
    <scope>NUCLEOTIDE SEQUENCE [LARGE SCALE GENOMIC DNA]</scope>
    <source>
        <strain evidence="2 4">LC.270.F.C4</strain>
    </source>
</reference>
<dbReference type="OrthoDB" id="7860232at2"/>
<dbReference type="AlphaFoldDB" id="A0A2T1AIR4"/>
<dbReference type="Proteomes" id="UP001302666">
    <property type="component" value="Chromosome"/>
</dbReference>
<proteinExistence type="predicted"/>
<evidence type="ECO:0000313" key="2">
    <source>
        <dbReference type="EMBL" id="WOI33689.1"/>
    </source>
</evidence>
<evidence type="ECO:0000313" key="3">
    <source>
        <dbReference type="Proteomes" id="UP000237718"/>
    </source>
</evidence>
<name>A0A2T1AIR4_TRISK</name>
<gene>
    <name evidence="1" type="ORF">CLV89_104314</name>
    <name evidence="2" type="ORF">R1T40_02755</name>
</gene>